<keyword evidence="6" id="KW-1185">Reference proteome</keyword>
<dbReference type="InterPro" id="IPR015482">
    <property type="entry name" value="Syntrophin"/>
</dbReference>
<dbReference type="EMBL" id="VCGU01000008">
    <property type="protein sequence ID" value="TRY72369.1"/>
    <property type="molecule type" value="Genomic_DNA"/>
</dbReference>
<name>A0A553P3V2_TIGCA</name>
<dbReference type="Proteomes" id="UP000318571">
    <property type="component" value="Chromosome 7"/>
</dbReference>
<evidence type="ECO:0000256" key="1">
    <source>
        <dbReference type="ARBA" id="ARBA00004496"/>
    </source>
</evidence>
<evidence type="ECO:0000313" key="6">
    <source>
        <dbReference type="Proteomes" id="UP000318571"/>
    </source>
</evidence>
<dbReference type="InterPro" id="IPR055108">
    <property type="entry name" value="Syntrophin_4th"/>
</dbReference>
<dbReference type="Gene3D" id="2.30.29.30">
    <property type="entry name" value="Pleckstrin-homology domain (PH domain)/Phosphotyrosine-binding domain (PTB)"/>
    <property type="match status" value="2"/>
</dbReference>
<dbReference type="GO" id="GO:0005737">
    <property type="term" value="C:cytoplasm"/>
    <property type="evidence" value="ECO:0007669"/>
    <property type="project" value="UniProtKB-SubCell"/>
</dbReference>
<dbReference type="AlphaFoldDB" id="A0A553P3V2"/>
<comment type="caution">
    <text evidence="5">The sequence shown here is derived from an EMBL/GenBank/DDBJ whole genome shotgun (WGS) entry which is preliminary data.</text>
</comment>
<protein>
    <recommendedName>
        <fullName evidence="4">Syntrophin C-terminal PH domain-containing protein</fullName>
    </recommendedName>
</protein>
<sequence length="452" mass="50422">MSLANVTHDEAINILRNAGPEVILTVKHYRSAAPFLLKGVRQLIPEQEQNMDLVDGNSNNATSAPASGLEPRDERTPSIPSASTTSQSQQHPHQKFLPPFNASSSSSSTAQCDSRIRGTSCGSTPVIDSPCSVGSDGSLSWNGIPRVKRKWVDVVEVPLMMAYITRYIFGTDKIRPNSFEVRGMNGSHTGVVHSPDLAVLSHWIKLISDYIIALTNVKAALLNRQLSSNEQISYMGWVAEGVLNSNQPWQNWTPRFFALKGIHVCVFDKPPIEAKDWNGSHVQGYKTYEAMFRIIKESENVDERQHCFLIQTTGGESRYFSMETRADLLRLESAWHRAVCFTIADLGSKTFHVVHKNLPAAFTIDWTDGFLLKSFASPNYHFIYAFSQLKSSSDDGNSTLKLEFVDPPGTRELVEQVLICPKLQDLLFYMHAFLTAKVASLDPVFLNRGRLS</sequence>
<evidence type="ECO:0000256" key="2">
    <source>
        <dbReference type="ARBA" id="ARBA00022490"/>
    </source>
</evidence>
<dbReference type="PANTHER" id="PTHR10554">
    <property type="entry name" value="SYNTROPHIN"/>
    <property type="match status" value="1"/>
</dbReference>
<dbReference type="SUPFAM" id="SSF50729">
    <property type="entry name" value="PH domain-like"/>
    <property type="match status" value="2"/>
</dbReference>
<feature type="region of interest" description="Disordered" evidence="3">
    <location>
        <begin position="51"/>
        <end position="115"/>
    </location>
</feature>
<dbReference type="PANTHER" id="PTHR10554:SF1">
    <property type="entry name" value="FI16515P1"/>
    <property type="match status" value="1"/>
</dbReference>
<feature type="compositionally biased region" description="Low complexity" evidence="3">
    <location>
        <begin position="77"/>
        <end position="91"/>
    </location>
</feature>
<evidence type="ECO:0000256" key="3">
    <source>
        <dbReference type="SAM" id="MobiDB-lite"/>
    </source>
</evidence>
<gene>
    <name evidence="5" type="ORF">TCAL_09713</name>
</gene>
<evidence type="ECO:0000259" key="4">
    <source>
        <dbReference type="Pfam" id="PF23012"/>
    </source>
</evidence>
<reference evidence="5 6" key="1">
    <citation type="journal article" date="2018" name="Nat. Ecol. Evol.">
        <title>Genomic signatures of mitonuclear coevolution across populations of Tigriopus californicus.</title>
        <authorList>
            <person name="Barreto F.S."/>
            <person name="Watson E.T."/>
            <person name="Lima T.G."/>
            <person name="Willett C.S."/>
            <person name="Edmands S."/>
            <person name="Li W."/>
            <person name="Burton R.S."/>
        </authorList>
    </citation>
    <scope>NUCLEOTIDE SEQUENCE [LARGE SCALE GENOMIC DNA]</scope>
    <source>
        <strain evidence="5 6">San Diego</strain>
    </source>
</reference>
<comment type="subcellular location">
    <subcellularLocation>
        <location evidence="1">Cytoplasm</location>
    </subcellularLocation>
</comment>
<feature type="domain" description="Syntrophin C-terminal PH" evidence="4">
    <location>
        <begin position="350"/>
        <end position="441"/>
    </location>
</feature>
<dbReference type="OMA" id="VHMGWVE"/>
<dbReference type="GO" id="GO:0016010">
    <property type="term" value="C:dystrophin-associated glycoprotein complex"/>
    <property type="evidence" value="ECO:0007669"/>
    <property type="project" value="TreeGrafter"/>
</dbReference>
<evidence type="ECO:0000313" key="5">
    <source>
        <dbReference type="EMBL" id="TRY72369.1"/>
    </source>
</evidence>
<dbReference type="STRING" id="6832.A0A553P3V2"/>
<dbReference type="GO" id="GO:0005198">
    <property type="term" value="F:structural molecule activity"/>
    <property type="evidence" value="ECO:0007669"/>
    <property type="project" value="InterPro"/>
</dbReference>
<dbReference type="Pfam" id="PF23012">
    <property type="entry name" value="Syntrophin_4th"/>
    <property type="match status" value="1"/>
</dbReference>
<organism evidence="5 6">
    <name type="scientific">Tigriopus californicus</name>
    <name type="common">Marine copepod</name>
    <dbReference type="NCBI Taxonomy" id="6832"/>
    <lineage>
        <taxon>Eukaryota</taxon>
        <taxon>Metazoa</taxon>
        <taxon>Ecdysozoa</taxon>
        <taxon>Arthropoda</taxon>
        <taxon>Crustacea</taxon>
        <taxon>Multicrustacea</taxon>
        <taxon>Hexanauplia</taxon>
        <taxon>Copepoda</taxon>
        <taxon>Harpacticoida</taxon>
        <taxon>Harpacticidae</taxon>
        <taxon>Tigriopus</taxon>
    </lineage>
</organism>
<proteinExistence type="predicted"/>
<dbReference type="InterPro" id="IPR011993">
    <property type="entry name" value="PH-like_dom_sf"/>
</dbReference>
<keyword evidence="2" id="KW-0963">Cytoplasm</keyword>
<accession>A0A553P3V2</accession>
<feature type="compositionally biased region" description="Polar residues" evidence="3">
    <location>
        <begin position="56"/>
        <end position="65"/>
    </location>
</feature>